<evidence type="ECO:0000256" key="5">
    <source>
        <dbReference type="ARBA" id="ARBA00022692"/>
    </source>
</evidence>
<evidence type="ECO:0000256" key="2">
    <source>
        <dbReference type="ARBA" id="ARBA00022475"/>
    </source>
</evidence>
<dbReference type="PANTHER" id="PTHR39583:SF2">
    <property type="entry name" value="TYPE II SECRETION SYSTEM PROTEIN J"/>
    <property type="match status" value="1"/>
</dbReference>
<keyword evidence="2" id="KW-1003">Cell membrane</keyword>
<dbReference type="EMBL" id="JAUHHC010000003">
    <property type="protein sequence ID" value="MDN3921150.1"/>
    <property type="molecule type" value="Genomic_DNA"/>
</dbReference>
<keyword evidence="4" id="KW-0997">Cell inner membrane</keyword>
<evidence type="ECO:0000256" key="6">
    <source>
        <dbReference type="ARBA" id="ARBA00022989"/>
    </source>
</evidence>
<evidence type="ECO:0000256" key="4">
    <source>
        <dbReference type="ARBA" id="ARBA00022519"/>
    </source>
</evidence>
<dbReference type="InterPro" id="IPR045584">
    <property type="entry name" value="Pilin-like"/>
</dbReference>
<gene>
    <name evidence="10" type="ORF">QWJ38_12735</name>
</gene>
<evidence type="ECO:0000256" key="7">
    <source>
        <dbReference type="ARBA" id="ARBA00023136"/>
    </source>
</evidence>
<dbReference type="RefSeq" id="WP_290359454.1">
    <property type="nucleotide sequence ID" value="NZ_JAUHHC010000003.1"/>
</dbReference>
<keyword evidence="11" id="KW-1185">Reference proteome</keyword>
<feature type="region of interest" description="Disordered" evidence="8">
    <location>
        <begin position="184"/>
        <end position="210"/>
    </location>
</feature>
<dbReference type="SUPFAM" id="SSF54523">
    <property type="entry name" value="Pili subunits"/>
    <property type="match status" value="1"/>
</dbReference>
<reference evidence="10 11" key="1">
    <citation type="submission" date="2023-06" db="EMBL/GenBank/DDBJ databases">
        <title>Pelomonas sp. PFR6 16S ribosomal RNA gene Genome sequencing and assembly.</title>
        <authorList>
            <person name="Woo H."/>
        </authorList>
    </citation>
    <scope>NUCLEOTIDE SEQUENCE [LARGE SCALE GENOMIC DNA]</scope>
    <source>
        <strain evidence="10 11">PFR6</strain>
    </source>
</reference>
<keyword evidence="6 9" id="KW-1133">Transmembrane helix</keyword>
<accession>A0ABT8DVS5</accession>
<evidence type="ECO:0000256" key="1">
    <source>
        <dbReference type="ARBA" id="ARBA00004377"/>
    </source>
</evidence>
<dbReference type="InterPro" id="IPR051621">
    <property type="entry name" value="T2SS_protein_J"/>
</dbReference>
<keyword evidence="3" id="KW-0488">Methylation</keyword>
<evidence type="ECO:0000256" key="9">
    <source>
        <dbReference type="SAM" id="Phobius"/>
    </source>
</evidence>
<evidence type="ECO:0000256" key="3">
    <source>
        <dbReference type="ARBA" id="ARBA00022481"/>
    </source>
</evidence>
<keyword evidence="7 9" id="KW-0472">Membrane</keyword>
<name>A0ABT8DVS5_9BURK</name>
<dbReference type="PROSITE" id="PS00409">
    <property type="entry name" value="PROKAR_NTER_METHYL"/>
    <property type="match status" value="1"/>
</dbReference>
<proteinExistence type="predicted"/>
<evidence type="ECO:0000313" key="11">
    <source>
        <dbReference type="Proteomes" id="UP001228044"/>
    </source>
</evidence>
<dbReference type="NCBIfam" id="TIGR02532">
    <property type="entry name" value="IV_pilin_GFxxxE"/>
    <property type="match status" value="1"/>
</dbReference>
<dbReference type="InterPro" id="IPR012902">
    <property type="entry name" value="N_methyl_site"/>
</dbReference>
<feature type="transmembrane region" description="Helical" evidence="9">
    <location>
        <begin position="23"/>
        <end position="44"/>
    </location>
</feature>
<comment type="subcellular location">
    <subcellularLocation>
        <location evidence="1">Cell inner membrane</location>
        <topology evidence="1">Single-pass membrane protein</topology>
    </subcellularLocation>
</comment>
<dbReference type="PANTHER" id="PTHR39583">
    <property type="entry name" value="TYPE II SECRETION SYSTEM PROTEIN J-RELATED"/>
    <property type="match status" value="1"/>
</dbReference>
<dbReference type="Proteomes" id="UP001228044">
    <property type="component" value="Unassembled WGS sequence"/>
</dbReference>
<evidence type="ECO:0000256" key="8">
    <source>
        <dbReference type="SAM" id="MobiDB-lite"/>
    </source>
</evidence>
<organism evidence="10 11">
    <name type="scientific">Roseateles violae</name>
    <dbReference type="NCBI Taxonomy" id="3058042"/>
    <lineage>
        <taxon>Bacteria</taxon>
        <taxon>Pseudomonadati</taxon>
        <taxon>Pseudomonadota</taxon>
        <taxon>Betaproteobacteria</taxon>
        <taxon>Burkholderiales</taxon>
        <taxon>Sphaerotilaceae</taxon>
        <taxon>Roseateles</taxon>
    </lineage>
</organism>
<protein>
    <submittedName>
        <fullName evidence="10">Prepilin-type N-terminal cleavage/methylation domain-containing protein</fullName>
    </submittedName>
</protein>
<evidence type="ECO:0000313" key="10">
    <source>
        <dbReference type="EMBL" id="MDN3921150.1"/>
    </source>
</evidence>
<dbReference type="Pfam" id="PF07963">
    <property type="entry name" value="N_methyl"/>
    <property type="match status" value="1"/>
</dbReference>
<feature type="compositionally biased region" description="Low complexity" evidence="8">
    <location>
        <begin position="194"/>
        <end position="207"/>
    </location>
</feature>
<keyword evidence="5 9" id="KW-0812">Transmembrane</keyword>
<sequence>MEPLVQGVAWPAPRGGWANRSTGFTLVEVLVALVIMATMAMLAWRGIDALLRTRDIAQANLDHSTRLQAVMGQWEADLRALQDSGVVPALAFDGANLRLTRRQPQGLQMVVWSVRDGGLHRWAGPVQQTVAALQDSFLRSQQLPPPPDQPQPLRTLDGVVGWQVFFYRGNGWSNAQSSGDLIGSSSVVTPATPPASGASAPGPGAPAQQQRIALPSGVRMLLQFDADSSGFAGPLLRQIVLEPQP</sequence>
<comment type="caution">
    <text evidence="10">The sequence shown here is derived from an EMBL/GenBank/DDBJ whole genome shotgun (WGS) entry which is preliminary data.</text>
</comment>